<organism evidence="2 3">
    <name type="scientific">Candidatus Criblamydia sequanensis CRIB-18</name>
    <dbReference type="NCBI Taxonomy" id="1437425"/>
    <lineage>
        <taxon>Bacteria</taxon>
        <taxon>Pseudomonadati</taxon>
        <taxon>Chlamydiota</taxon>
        <taxon>Chlamydiia</taxon>
        <taxon>Parachlamydiales</taxon>
        <taxon>Candidatus Criblamydiaceae</taxon>
        <taxon>Candidatus Criblamydia</taxon>
    </lineage>
</organism>
<name>A0A090D2S8_9BACT</name>
<gene>
    <name evidence="2" type="ORF">CSEC_1809</name>
</gene>
<evidence type="ECO:0000313" key="3">
    <source>
        <dbReference type="Proteomes" id="UP000031552"/>
    </source>
</evidence>
<keyword evidence="1" id="KW-1133">Transmembrane helix</keyword>
<dbReference type="RefSeq" id="WP_041018120.1">
    <property type="nucleotide sequence ID" value="NZ_CCEJ010000008.1"/>
</dbReference>
<protein>
    <submittedName>
        <fullName evidence="2">Membrane protein</fullName>
    </submittedName>
</protein>
<dbReference type="Proteomes" id="UP000031552">
    <property type="component" value="Unassembled WGS sequence"/>
</dbReference>
<dbReference type="EMBL" id="CCEJ010000008">
    <property type="protein sequence ID" value="CDR34618.1"/>
    <property type="molecule type" value="Genomic_DNA"/>
</dbReference>
<proteinExistence type="predicted"/>
<evidence type="ECO:0000313" key="2">
    <source>
        <dbReference type="EMBL" id="CDR34618.1"/>
    </source>
</evidence>
<reference evidence="2" key="1">
    <citation type="submission" date="2013-12" db="EMBL/GenBank/DDBJ databases">
        <authorList>
            <person name="Linke B."/>
        </authorList>
    </citation>
    <scope>NUCLEOTIDE SEQUENCE [LARGE SCALE GENOMIC DNA]</scope>
    <source>
        <strain evidence="2">CRIB-18</strain>
    </source>
</reference>
<evidence type="ECO:0000256" key="1">
    <source>
        <dbReference type="SAM" id="Phobius"/>
    </source>
</evidence>
<feature type="transmembrane region" description="Helical" evidence="1">
    <location>
        <begin position="36"/>
        <end position="58"/>
    </location>
</feature>
<keyword evidence="1" id="KW-0812">Transmembrane</keyword>
<feature type="transmembrane region" description="Helical" evidence="1">
    <location>
        <begin position="70"/>
        <end position="95"/>
    </location>
</feature>
<feature type="transmembrane region" description="Helical" evidence="1">
    <location>
        <begin position="6"/>
        <end position="24"/>
    </location>
</feature>
<accession>A0A090D2S8</accession>
<feature type="transmembrane region" description="Helical" evidence="1">
    <location>
        <begin position="107"/>
        <end position="127"/>
    </location>
</feature>
<keyword evidence="1" id="KW-0472">Membrane</keyword>
<comment type="caution">
    <text evidence="2">The sequence shown here is derived from an EMBL/GenBank/DDBJ whole genome shotgun (WGS) entry which is preliminary data.</text>
</comment>
<dbReference type="eggNOG" id="ENOG50314CD">
    <property type="taxonomic scope" value="Bacteria"/>
</dbReference>
<keyword evidence="3" id="KW-1185">Reference proteome</keyword>
<reference evidence="2" key="2">
    <citation type="submission" date="2014-09" db="EMBL/GenBank/DDBJ databases">
        <title>Criblamydia sequanensis harbors a mega-plasmid encoding arsenite resistance.</title>
        <authorList>
            <person name="Bertelli C."/>
            <person name="Goesmann A."/>
            <person name="Greub G."/>
        </authorList>
    </citation>
    <scope>NUCLEOTIDE SEQUENCE [LARGE SCALE GENOMIC DNA]</scope>
    <source>
        <strain evidence="2">CRIB-18</strain>
    </source>
</reference>
<sequence length="134" mass="15419">MDISYILARVLGVTLLVLYGGLILNQKLFRSFADSVLSHPILLFITGFIGVVLGLLMIQVHNIWVFDWRVIITFFAWWLFLSGALRVLFPEFILNTFHSFFKASPEFIYFIGAVFCLLGAFLTYMGLTPYLHQM</sequence>
<dbReference type="OrthoDB" id="2915162at2"/>
<dbReference type="AlphaFoldDB" id="A0A090D2S8"/>